<evidence type="ECO:0000313" key="2">
    <source>
        <dbReference type="EMBL" id="KKL64402.1"/>
    </source>
</evidence>
<feature type="transmembrane region" description="Helical" evidence="1">
    <location>
        <begin position="17"/>
        <end position="41"/>
    </location>
</feature>
<reference evidence="2" key="1">
    <citation type="journal article" date="2015" name="Nature">
        <title>Complex archaea that bridge the gap between prokaryotes and eukaryotes.</title>
        <authorList>
            <person name="Spang A."/>
            <person name="Saw J.H."/>
            <person name="Jorgensen S.L."/>
            <person name="Zaremba-Niedzwiedzka K."/>
            <person name="Martijn J."/>
            <person name="Lind A.E."/>
            <person name="van Eijk R."/>
            <person name="Schleper C."/>
            <person name="Guy L."/>
            <person name="Ettema T.J."/>
        </authorList>
    </citation>
    <scope>NUCLEOTIDE SEQUENCE</scope>
</reference>
<proteinExistence type="predicted"/>
<evidence type="ECO:0000256" key="1">
    <source>
        <dbReference type="SAM" id="Phobius"/>
    </source>
</evidence>
<dbReference type="InterPro" id="IPR029039">
    <property type="entry name" value="Flavoprotein-like_sf"/>
</dbReference>
<keyword evidence="1" id="KW-1133">Transmembrane helix</keyword>
<protein>
    <submittedName>
        <fullName evidence="2">Uncharacterized protein</fullName>
    </submittedName>
</protein>
<keyword evidence="1" id="KW-0472">Membrane</keyword>
<accession>A0A0F9GMQ8</accession>
<dbReference type="EMBL" id="LAZR01027858">
    <property type="protein sequence ID" value="KKL64402.1"/>
    <property type="molecule type" value="Genomic_DNA"/>
</dbReference>
<dbReference type="Gene3D" id="3.40.50.360">
    <property type="match status" value="1"/>
</dbReference>
<keyword evidence="1" id="KW-0812">Transmembrane</keyword>
<organism evidence="2">
    <name type="scientific">marine sediment metagenome</name>
    <dbReference type="NCBI Taxonomy" id="412755"/>
    <lineage>
        <taxon>unclassified sequences</taxon>
        <taxon>metagenomes</taxon>
        <taxon>ecological metagenomes</taxon>
    </lineage>
</organism>
<dbReference type="AlphaFoldDB" id="A0A0F9GMQ8"/>
<gene>
    <name evidence="2" type="ORF">LCGC14_2165430</name>
</gene>
<sequence>MSSCPLNYRVHIQDAQFVLTILFRFYIVVPGWIVDVVEVLMKFTLLNRDNKDCLLGRYSERKERAAELSKRVNQKSI</sequence>
<name>A0A0F9GMQ8_9ZZZZ</name>
<comment type="caution">
    <text evidence="2">The sequence shown here is derived from an EMBL/GenBank/DDBJ whole genome shotgun (WGS) entry which is preliminary data.</text>
</comment>